<organism evidence="3 4">
    <name type="scientific">Arabidopsis thaliana</name>
    <name type="common">Mouse-ear cress</name>
    <dbReference type="NCBI Taxonomy" id="3702"/>
    <lineage>
        <taxon>Eukaryota</taxon>
        <taxon>Viridiplantae</taxon>
        <taxon>Streptophyta</taxon>
        <taxon>Embryophyta</taxon>
        <taxon>Tracheophyta</taxon>
        <taxon>Spermatophyta</taxon>
        <taxon>Magnoliopsida</taxon>
        <taxon>eudicotyledons</taxon>
        <taxon>Gunneridae</taxon>
        <taxon>Pentapetalae</taxon>
        <taxon>rosids</taxon>
        <taxon>malvids</taxon>
        <taxon>Brassicales</taxon>
        <taxon>Brassicaceae</taxon>
        <taxon>Camelineae</taxon>
        <taxon>Arabidopsis</taxon>
    </lineage>
</organism>
<dbReference type="Araport" id="AT5G41109"/>
<dbReference type="GeneID" id="6241036"/>
<dbReference type="EMBL" id="CACSHJ010000096">
    <property type="protein sequence ID" value="CAA0406699.1"/>
    <property type="molecule type" value="Genomic_DNA"/>
</dbReference>
<evidence type="ECO:0000313" key="1">
    <source>
        <dbReference type="Araport" id="AT5G41109"/>
    </source>
</evidence>
<dbReference type="AlphaFoldDB" id="A0A654G6S7"/>
<dbReference type="Proteomes" id="UP000426265">
    <property type="component" value="Unassembled WGS sequence"/>
</dbReference>
<evidence type="ECO:0000313" key="3">
    <source>
        <dbReference type="EMBL" id="VYS68901.1"/>
    </source>
</evidence>
<sequence>MLKGPYHLLNYIAACELLKTFSIDTNLRYTTPTNYLPNPFKKTDYH</sequence>
<protein>
    <submittedName>
        <fullName evidence="3">Uncharacterized protein</fullName>
    </submittedName>
</protein>
<dbReference type="RefSeq" id="NP_001119348.1">
    <property type="nucleotide sequence ID" value="NM_001125876.1"/>
</dbReference>
<dbReference type="OrthoDB" id="1020804at2759"/>
<name>A0A654G6S7_ARATH</name>
<dbReference type="SMR" id="A0A654G6S7"/>
<proteinExistence type="predicted"/>
<evidence type="ECO:0000313" key="5">
    <source>
        <dbReference type="Proteomes" id="UP000434276"/>
    </source>
</evidence>
<gene>
    <name evidence="1" type="ordered locus">At5g41109</name>
    <name evidence="3" type="ORF">AN1_LOCUS24288</name>
    <name evidence="2" type="ORF">C24_LOCUS24115</name>
</gene>
<dbReference type="Proteomes" id="UP000434276">
    <property type="component" value="Unassembled WGS sequence"/>
</dbReference>
<dbReference type="EMBL" id="CACRSJ010000110">
    <property type="protein sequence ID" value="VYS68901.1"/>
    <property type="molecule type" value="Genomic_DNA"/>
</dbReference>
<evidence type="ECO:0000313" key="2">
    <source>
        <dbReference type="EMBL" id="CAA0406699.1"/>
    </source>
</evidence>
<dbReference type="KEGG" id="ath:AT5G41109"/>
<evidence type="ECO:0000313" key="4">
    <source>
        <dbReference type="Proteomes" id="UP000426265"/>
    </source>
</evidence>
<accession>A0A654G6S7</accession>
<reference evidence="3 4" key="1">
    <citation type="submission" date="2019-11" db="EMBL/GenBank/DDBJ databases">
        <authorList>
            <person name="Jiao W.-B."/>
            <person name="Schneeberger K."/>
        </authorList>
    </citation>
    <scope>NUCLEOTIDE SEQUENCE [LARGE SCALE GENOMIC DNA]</scope>
    <source>
        <strain evidence="4">cv. An-1</strain>
        <strain evidence="5">cv. C24</strain>
    </source>
</reference>